<dbReference type="AlphaFoldDB" id="A0AAP2GML4"/>
<dbReference type="Pfam" id="PF02687">
    <property type="entry name" value="FtsX"/>
    <property type="match status" value="2"/>
</dbReference>
<keyword evidence="3 6" id="KW-0812">Transmembrane</keyword>
<feature type="transmembrane region" description="Helical" evidence="6">
    <location>
        <begin position="433"/>
        <end position="457"/>
    </location>
</feature>
<dbReference type="GO" id="GO:0005886">
    <property type="term" value="C:plasma membrane"/>
    <property type="evidence" value="ECO:0007669"/>
    <property type="project" value="UniProtKB-SubCell"/>
</dbReference>
<keyword evidence="5 6" id="KW-0472">Membrane</keyword>
<dbReference type="RefSeq" id="WP_254160517.1">
    <property type="nucleotide sequence ID" value="NZ_JAHESF010000002.1"/>
</dbReference>
<dbReference type="InterPro" id="IPR003838">
    <property type="entry name" value="ABC3_permease_C"/>
</dbReference>
<evidence type="ECO:0000256" key="1">
    <source>
        <dbReference type="ARBA" id="ARBA00004651"/>
    </source>
</evidence>
<comment type="caution">
    <text evidence="9">The sequence shown here is derived from an EMBL/GenBank/DDBJ whole genome shotgun (WGS) entry which is preliminary data.</text>
</comment>
<accession>A0AAP2GML4</accession>
<feature type="domain" description="ABC3 transporter permease C-terminal" evidence="7">
    <location>
        <begin position="300"/>
        <end position="416"/>
    </location>
</feature>
<dbReference type="PANTHER" id="PTHR30572">
    <property type="entry name" value="MEMBRANE COMPONENT OF TRANSPORTER-RELATED"/>
    <property type="match status" value="1"/>
</dbReference>
<name>A0AAP2GML4_9BACT</name>
<dbReference type="InterPro" id="IPR025857">
    <property type="entry name" value="MacB_PCD"/>
</dbReference>
<dbReference type="PROSITE" id="PS51257">
    <property type="entry name" value="PROKAR_LIPOPROTEIN"/>
    <property type="match status" value="1"/>
</dbReference>
<feature type="domain" description="ABC3 transporter permease C-terminal" evidence="7">
    <location>
        <begin position="681"/>
        <end position="794"/>
    </location>
</feature>
<feature type="transmembrane region" description="Helical" evidence="6">
    <location>
        <begin position="677"/>
        <end position="702"/>
    </location>
</feature>
<evidence type="ECO:0000259" key="7">
    <source>
        <dbReference type="Pfam" id="PF02687"/>
    </source>
</evidence>
<evidence type="ECO:0000256" key="3">
    <source>
        <dbReference type="ARBA" id="ARBA00022692"/>
    </source>
</evidence>
<dbReference type="PANTHER" id="PTHR30572:SF18">
    <property type="entry name" value="ABC-TYPE MACROLIDE FAMILY EXPORT SYSTEM PERMEASE COMPONENT 2"/>
    <property type="match status" value="1"/>
</dbReference>
<dbReference type="Pfam" id="PF12704">
    <property type="entry name" value="MacB_PCD"/>
    <property type="match status" value="2"/>
</dbReference>
<keyword evidence="10" id="KW-1185">Reference proteome</keyword>
<feature type="domain" description="MacB-like periplasmic core" evidence="8">
    <location>
        <begin position="443"/>
        <end position="632"/>
    </location>
</feature>
<evidence type="ECO:0000313" key="9">
    <source>
        <dbReference type="EMBL" id="MBT1695815.1"/>
    </source>
</evidence>
<feature type="transmembrane region" description="Helical" evidence="6">
    <location>
        <begin position="765"/>
        <end position="784"/>
    </location>
</feature>
<reference evidence="9 10" key="1">
    <citation type="submission" date="2021-05" db="EMBL/GenBank/DDBJ databases">
        <title>A Polyphasic approach of four new species of the genus Ohtaekwangia: Ohtaekwangia histidinii sp. nov., Ohtaekwangia cretensis sp. nov., Ohtaekwangia indiensis sp. nov., Ohtaekwangia reichenbachii sp. nov. from diverse environment.</title>
        <authorList>
            <person name="Octaviana S."/>
        </authorList>
    </citation>
    <scope>NUCLEOTIDE SEQUENCE [LARGE SCALE GENOMIC DNA]</scope>
    <source>
        <strain evidence="9 10">PWU4</strain>
    </source>
</reference>
<proteinExistence type="predicted"/>
<organism evidence="9 10">
    <name type="scientific">Chryseosolibacter histidini</name>
    <dbReference type="NCBI Taxonomy" id="2782349"/>
    <lineage>
        <taxon>Bacteria</taxon>
        <taxon>Pseudomonadati</taxon>
        <taxon>Bacteroidota</taxon>
        <taxon>Cytophagia</taxon>
        <taxon>Cytophagales</taxon>
        <taxon>Chryseotaleaceae</taxon>
        <taxon>Chryseosolibacter</taxon>
    </lineage>
</organism>
<dbReference type="GO" id="GO:0022857">
    <property type="term" value="F:transmembrane transporter activity"/>
    <property type="evidence" value="ECO:0007669"/>
    <property type="project" value="TreeGrafter"/>
</dbReference>
<evidence type="ECO:0000256" key="4">
    <source>
        <dbReference type="ARBA" id="ARBA00022989"/>
    </source>
</evidence>
<comment type="subcellular location">
    <subcellularLocation>
        <location evidence="1">Cell membrane</location>
        <topology evidence="1">Multi-pass membrane protein</topology>
    </subcellularLocation>
</comment>
<evidence type="ECO:0000256" key="2">
    <source>
        <dbReference type="ARBA" id="ARBA00022475"/>
    </source>
</evidence>
<evidence type="ECO:0000256" key="6">
    <source>
        <dbReference type="SAM" id="Phobius"/>
    </source>
</evidence>
<feature type="transmembrane region" description="Helical" evidence="6">
    <location>
        <begin position="21"/>
        <end position="41"/>
    </location>
</feature>
<dbReference type="Proteomes" id="UP001319200">
    <property type="component" value="Unassembled WGS sequence"/>
</dbReference>
<feature type="transmembrane region" description="Helical" evidence="6">
    <location>
        <begin position="388"/>
        <end position="412"/>
    </location>
</feature>
<protein>
    <submittedName>
        <fullName evidence="9">ABC transporter permease</fullName>
    </submittedName>
</protein>
<evidence type="ECO:0000256" key="5">
    <source>
        <dbReference type="ARBA" id="ARBA00023136"/>
    </source>
</evidence>
<feature type="transmembrane region" description="Helical" evidence="6">
    <location>
        <begin position="733"/>
        <end position="753"/>
    </location>
</feature>
<feature type="transmembrane region" description="Helical" evidence="6">
    <location>
        <begin position="345"/>
        <end position="368"/>
    </location>
</feature>
<feature type="transmembrane region" description="Helical" evidence="6">
    <location>
        <begin position="295"/>
        <end position="316"/>
    </location>
</feature>
<gene>
    <name evidence="9" type="ORF">KK083_02925</name>
</gene>
<sequence length="801" mass="89183">MLKNYFKVAIRNILKYKFFSLINILGMTIGIAACLLIVLYVTDELSYDRFHAKAENIYQVGLHGRIGGQDIRTTTTAPPMAEALVREVPGVAEATRIANYWGASVVKYEDKAFTEQKLFYADSNFFSFFSFRILEGDPKTALLEPNSVVITKSMATKYFGEQSALGKMLTIGNENQAYKVTGITEDSPLNSHFRYNLLLSSASGKHLKSTEWLNNYLYTYFVLDHGASLPAVHEKFGELVMKYVGPEVERFMGVSIKQLREKGDDFGYYSTALTDIHLRSTSRDELEPGGDIMSVYYLGAIGIFIIVIACINFMNLSTARSAGRAKEVGLRKTLGSLRGQMVGQFLAESTLYSFVTVILAVVACYFLLPYFNLLSGKQLGMSAFASARFILLLAGLVVFVGLVAGSYPAFYLTSFNAVEVLKGKVRSGMKSKGVRSTLVIFQFALSIFLIIFTAVVYQQITYMQQRNLGIDKHNVLIVSSTGRLGNNEEAFKNALASQTGIVSSSYTNNSFPGVNSTTVAKSTNSDQDHMIGVYYADHDHQEVMKFRMKAGRYFSEDFPSDSSAIVLNEAAVRDFGYTNPLEEYVTFSDDGKPRKLRIVGVFQDFNFESMKQKVRPLAIRLTTKSYQMMIRYEGSSQQAVASVEKLWKQYAPNEPLDYSFLDQNFDELFRAEQRLGVLFSVFAGLAIFIACLGLFALAAFTAEQRTKEIGIRKAMGATTTGLTILLSKEFTRLVLIAFVPAAAFGWYMVDYWLGNFAYRVDISPLIFIGSGVVAIVIAWLTVSFQSIKAAAANPVNSLRYE</sequence>
<evidence type="ECO:0000259" key="8">
    <source>
        <dbReference type="Pfam" id="PF12704"/>
    </source>
</evidence>
<keyword evidence="4 6" id="KW-1133">Transmembrane helix</keyword>
<keyword evidence="2" id="KW-1003">Cell membrane</keyword>
<feature type="domain" description="MacB-like periplasmic core" evidence="8">
    <location>
        <begin position="20"/>
        <end position="236"/>
    </location>
</feature>
<dbReference type="EMBL" id="JAHESF010000002">
    <property type="protein sequence ID" value="MBT1695815.1"/>
    <property type="molecule type" value="Genomic_DNA"/>
</dbReference>
<dbReference type="InterPro" id="IPR050250">
    <property type="entry name" value="Macrolide_Exporter_MacB"/>
</dbReference>
<evidence type="ECO:0000313" key="10">
    <source>
        <dbReference type="Proteomes" id="UP001319200"/>
    </source>
</evidence>